<organism evidence="7 8">
    <name type="scientific">Photobacterium kishitanii</name>
    <dbReference type="NCBI Taxonomy" id="318456"/>
    <lineage>
        <taxon>Bacteria</taxon>
        <taxon>Pseudomonadati</taxon>
        <taxon>Pseudomonadota</taxon>
        <taxon>Gammaproteobacteria</taxon>
        <taxon>Vibrionales</taxon>
        <taxon>Vibrionaceae</taxon>
        <taxon>Photobacterium</taxon>
    </lineage>
</organism>
<protein>
    <submittedName>
        <fullName evidence="7">ABC transporter permease</fullName>
    </submittedName>
</protein>
<dbReference type="PANTHER" id="PTHR30294">
    <property type="entry name" value="MEMBRANE COMPONENT OF ABC TRANSPORTER YHHJ-RELATED"/>
    <property type="match status" value="1"/>
</dbReference>
<comment type="subcellular location">
    <subcellularLocation>
        <location evidence="1">Cell membrane</location>
        <topology evidence="1">Multi-pass membrane protein</topology>
    </subcellularLocation>
</comment>
<evidence type="ECO:0000256" key="2">
    <source>
        <dbReference type="ARBA" id="ARBA00022475"/>
    </source>
</evidence>
<evidence type="ECO:0000313" key="7">
    <source>
        <dbReference type="EMBL" id="PSU93479.1"/>
    </source>
</evidence>
<evidence type="ECO:0000313" key="8">
    <source>
        <dbReference type="Proteomes" id="UP000241426"/>
    </source>
</evidence>
<dbReference type="GeneID" id="29946331"/>
<dbReference type="Proteomes" id="UP000241426">
    <property type="component" value="Unassembled WGS sequence"/>
</dbReference>
<comment type="caution">
    <text evidence="7">The sequence shown here is derived from an EMBL/GenBank/DDBJ whole genome shotgun (WGS) entry which is preliminary data.</text>
</comment>
<proteinExistence type="predicted"/>
<accession>A0A2T3KCL6</accession>
<dbReference type="RefSeq" id="WP_036792946.1">
    <property type="nucleotide sequence ID" value="NZ_JAUZMX010000002.1"/>
</dbReference>
<feature type="domain" description="ABC-2 type transporter transmembrane" evidence="6">
    <location>
        <begin position="18"/>
        <end position="368"/>
    </location>
</feature>
<gene>
    <name evidence="7" type="ORF">C9J27_21340</name>
</gene>
<evidence type="ECO:0000259" key="6">
    <source>
        <dbReference type="Pfam" id="PF12698"/>
    </source>
</evidence>
<dbReference type="InterPro" id="IPR013525">
    <property type="entry name" value="ABC2_TM"/>
</dbReference>
<dbReference type="Gene3D" id="3.40.1710.10">
    <property type="entry name" value="abc type-2 transporter like domain"/>
    <property type="match status" value="1"/>
</dbReference>
<evidence type="ECO:0000256" key="4">
    <source>
        <dbReference type="ARBA" id="ARBA00022989"/>
    </source>
</evidence>
<dbReference type="EMBL" id="PYNF01000029">
    <property type="protein sequence ID" value="PSU93479.1"/>
    <property type="molecule type" value="Genomic_DNA"/>
</dbReference>
<evidence type="ECO:0000256" key="1">
    <source>
        <dbReference type="ARBA" id="ARBA00004651"/>
    </source>
</evidence>
<dbReference type="AlphaFoldDB" id="A0A0B7JE08"/>
<evidence type="ECO:0000256" key="5">
    <source>
        <dbReference type="ARBA" id="ARBA00023136"/>
    </source>
</evidence>
<name>A0A0B7JE08_9GAMM</name>
<dbReference type="eggNOG" id="COG0842">
    <property type="taxonomic scope" value="Bacteria"/>
</dbReference>
<keyword evidence="2" id="KW-1003">Cell membrane</keyword>
<dbReference type="GO" id="GO:0140359">
    <property type="term" value="F:ABC-type transporter activity"/>
    <property type="evidence" value="ECO:0007669"/>
    <property type="project" value="InterPro"/>
</dbReference>
<dbReference type="Pfam" id="PF12698">
    <property type="entry name" value="ABC2_membrane_3"/>
    <property type="match status" value="1"/>
</dbReference>
<sequence length="394" mass="43973">MVVYSAIKTEWRTIWQDKWLRALVVWLPAILFLTMWAIFATGIARNLPVGVVDLDHSQMSRQLTRYIDASPSMAVTRQFTDDHTASAAMRANDIYAMVVIPDNYEKDVKLGETPQITTFYNGQFILIGKLINAAMLQVEGTYNAGVEAMRNMSSGSPVPLQALGQAVPIQAQITPLFNSNSHYGQFLVSAIIPSIWQILIVATTVLAIAHEARGQGLWRWLAQTPCQKLLGKLLAYSGLFLIQGILFLWWMYVVLDWPMHGHWGLLIFAQVLMVFACQSMGSLIYFVAMEIPRAMSFVAAYTAPAFAFMGITFPAADMPIIAKVWRGLLPVSHYIDVQLQQVDYGTGWYQASHQLLVLSSFMCALLLAMGVMLVHRNKALAKISTPQGDRHELG</sequence>
<keyword evidence="3" id="KW-0812">Transmembrane</keyword>
<dbReference type="InterPro" id="IPR051449">
    <property type="entry name" value="ABC-2_transporter_component"/>
</dbReference>
<dbReference type="PANTHER" id="PTHR30294:SF47">
    <property type="entry name" value="INNER MEMBRANE TRANSPORT PERMEASE YHHJ"/>
    <property type="match status" value="1"/>
</dbReference>
<evidence type="ECO:0000256" key="3">
    <source>
        <dbReference type="ARBA" id="ARBA00022692"/>
    </source>
</evidence>
<reference evidence="7 8" key="1">
    <citation type="submission" date="2018-01" db="EMBL/GenBank/DDBJ databases">
        <title>Whole genome sequencing of Histamine producing bacteria.</title>
        <authorList>
            <person name="Butler K."/>
        </authorList>
    </citation>
    <scope>NUCLEOTIDE SEQUENCE [LARGE SCALE GENOMIC DNA]</scope>
    <source>
        <strain evidence="7 8">FS-7.2</strain>
    </source>
</reference>
<keyword evidence="4" id="KW-1133">Transmembrane helix</keyword>
<accession>A0A0B7JE08</accession>
<dbReference type="GO" id="GO:0005886">
    <property type="term" value="C:plasma membrane"/>
    <property type="evidence" value="ECO:0007669"/>
    <property type="project" value="UniProtKB-SubCell"/>
</dbReference>
<keyword evidence="5" id="KW-0472">Membrane</keyword>